<accession>E5AQU6</accession>
<dbReference type="InterPro" id="IPR011603">
    <property type="entry name" value="2oxoglutarate_DH_E1"/>
</dbReference>
<evidence type="ECO:0000256" key="3">
    <source>
        <dbReference type="ARBA" id="ARBA00006936"/>
    </source>
</evidence>
<evidence type="ECO:0000256" key="7">
    <source>
        <dbReference type="ARBA" id="ARBA00023002"/>
    </source>
</evidence>
<dbReference type="SMART" id="SM00861">
    <property type="entry name" value="Transket_pyr"/>
    <property type="match status" value="1"/>
</dbReference>
<dbReference type="Gene3D" id="3.40.50.11610">
    <property type="entry name" value="Multifunctional 2-oxoglutarate metabolism enzyme, C-terminal domain"/>
    <property type="match status" value="1"/>
</dbReference>
<sequence length="815" mass="91065">MDQTFHATNLYFGFEQASLRDIVKALRDTYCGTIGAEFMYISDPEQKRWWKERLESTRSTPNFSADKKKHILKRLTAAEGLERYLHTKYVGQKRFSLEGGESFIAAMDEVVHHAGNKGVQEIVIGMAHRGRLNVLVNTLGKMPADLFAEFEGKHVDDLPAGDVKYHKGFSSDVSTAGGPVHLSLAFNPSHLEIVNPVVEGSAKARMDRRGDLNGQQVLPVQIHGDAAFAGQGVVMETLNLAQTRGYGTHGTLHIVINNQIGFTTSDPRDARSTLYCTDVVKMIEAPVLHVNGDDPEAVVFATQLAIDFRMQFHKDVVIDIVCFRKLGHNEQDTPAVTQPLMYKKIAQHAGTRALYAEKLVTQGVIGADEADQYVKAYRKAMDEGHHTIDPVLSNYKSKYAVDWVPFLNRKWTDAADTAVPLAELKRLAERITTIPENFKLHPLVERVVNDRRKMGAGEQPLDWGMGEHLAFASLVASGYAVRLTGQDSGRGTFTHRHAVLHDQNRERWDDGTYIPLQNVADGQANFTVIDSVLSEEAVLGFEYGYSTAEPNTLVAWEAQFGDFANGAQVVVDQFISSGEVKWGRVSGLTMLLPHGYEGQGPEHSSARIERYLQLCAEHNMQVVQPTTPAQMFHLLRRQMIRLFRKPLIVLTPKSLLRHKEAVSDLSELASGAFHPVLSETDASIDPKKVKRVLVCSGRVYYDLIAHRREAKNADVAILRIEQLYPFAHKQFEAELKKYDNATEVVWVQDEPQNQGPWFYIEHHLAEGMRDGMKLAYSGRPASASPAVGYYAKHYEQQKALVEAAFGRLKGATLIK</sequence>
<dbReference type="KEGG" id="brh:RBRH_03624"/>
<dbReference type="Proteomes" id="UP000007437">
    <property type="component" value="Chromosome"/>
</dbReference>
<dbReference type="eggNOG" id="COG0567">
    <property type="taxonomic scope" value="Bacteria"/>
</dbReference>
<dbReference type="EMBL" id="FR687359">
    <property type="protein sequence ID" value="CBW74978.1"/>
    <property type="molecule type" value="Genomic_DNA"/>
</dbReference>
<keyword evidence="8" id="KW-0786">Thiamine pyrophosphate</keyword>
<dbReference type="NCBIfam" id="NF008907">
    <property type="entry name" value="PRK12270.1"/>
    <property type="match status" value="1"/>
</dbReference>
<dbReference type="PANTHER" id="PTHR23152:SF4">
    <property type="entry name" value="2-OXOADIPATE DEHYDROGENASE COMPLEX COMPONENT E1"/>
    <property type="match status" value="1"/>
</dbReference>
<dbReference type="InterPro" id="IPR001017">
    <property type="entry name" value="DH_E1"/>
</dbReference>
<evidence type="ECO:0000256" key="9">
    <source>
        <dbReference type="ARBA" id="ARBA00023152"/>
    </source>
</evidence>
<dbReference type="PIRSF" id="PIRSF000157">
    <property type="entry name" value="Oxoglu_dh_E1"/>
    <property type="match status" value="1"/>
</dbReference>
<dbReference type="InterPro" id="IPR029061">
    <property type="entry name" value="THDP-binding"/>
</dbReference>
<dbReference type="SUPFAM" id="SSF52518">
    <property type="entry name" value="Thiamin diphosphate-binding fold (THDP-binding)"/>
    <property type="match status" value="2"/>
</dbReference>
<dbReference type="GO" id="GO:0005829">
    <property type="term" value="C:cytosol"/>
    <property type="evidence" value="ECO:0007669"/>
    <property type="project" value="TreeGrafter"/>
</dbReference>
<dbReference type="NCBIfam" id="TIGR00239">
    <property type="entry name" value="2oxo_dh_E1"/>
    <property type="match status" value="1"/>
</dbReference>
<protein>
    <recommendedName>
        <fullName evidence="6">2-oxoglutarate dehydrogenase E1 component</fullName>
        <ecNumber evidence="5">1.2.4.2</ecNumber>
    </recommendedName>
    <alternativeName>
        <fullName evidence="10">Alpha-ketoglutarate dehydrogenase</fullName>
    </alternativeName>
</protein>
<gene>
    <name evidence="13" type="ordered locus">RBRH_03624</name>
</gene>
<evidence type="ECO:0000256" key="6">
    <source>
        <dbReference type="ARBA" id="ARBA00013321"/>
    </source>
</evidence>
<evidence type="ECO:0000256" key="4">
    <source>
        <dbReference type="ARBA" id="ARBA00011301"/>
    </source>
</evidence>
<evidence type="ECO:0000256" key="5">
    <source>
        <dbReference type="ARBA" id="ARBA00012280"/>
    </source>
</evidence>
<dbReference type="InterPro" id="IPR042179">
    <property type="entry name" value="KGD_C_sf"/>
</dbReference>
<dbReference type="FunFam" id="3.40.50.12470:FF:000009">
    <property type="entry name" value="2-oxoglutarate dehydrogenase E1 component"/>
    <property type="match status" value="1"/>
</dbReference>
<dbReference type="GO" id="GO:0004591">
    <property type="term" value="F:oxoglutarate dehydrogenase (succinyl-transferring) activity"/>
    <property type="evidence" value="ECO:0007669"/>
    <property type="project" value="UniProtKB-EC"/>
</dbReference>
<dbReference type="Pfam" id="PF16870">
    <property type="entry name" value="OxoGdeHyase_C"/>
    <property type="match status" value="1"/>
</dbReference>
<dbReference type="Pfam" id="PF02779">
    <property type="entry name" value="Transket_pyr"/>
    <property type="match status" value="1"/>
</dbReference>
<comment type="function">
    <text evidence="2">E1 component of the 2-oxoglutarate dehydrogenase (OGDH) complex which catalyzes the decarboxylation of 2-oxoglutarate, the first step in the conversion of 2-oxoglutarate to succinyl-CoA and CO(2).</text>
</comment>
<comment type="catalytic activity">
    <reaction evidence="11">
        <text>N(6)-[(R)-lipoyl]-L-lysyl-[protein] + 2-oxoglutarate + H(+) = N(6)-[(R)-S(8)-succinyldihydrolipoyl]-L-lysyl-[protein] + CO2</text>
        <dbReference type="Rhea" id="RHEA:12188"/>
        <dbReference type="Rhea" id="RHEA-COMP:10474"/>
        <dbReference type="Rhea" id="RHEA-COMP:20092"/>
        <dbReference type="ChEBI" id="CHEBI:15378"/>
        <dbReference type="ChEBI" id="CHEBI:16526"/>
        <dbReference type="ChEBI" id="CHEBI:16810"/>
        <dbReference type="ChEBI" id="CHEBI:83099"/>
        <dbReference type="ChEBI" id="CHEBI:83120"/>
        <dbReference type="EC" id="1.2.4.2"/>
    </reaction>
</comment>
<dbReference type="GO" id="GO:0030976">
    <property type="term" value="F:thiamine pyrophosphate binding"/>
    <property type="evidence" value="ECO:0007669"/>
    <property type="project" value="InterPro"/>
</dbReference>
<evidence type="ECO:0000313" key="14">
    <source>
        <dbReference type="Proteomes" id="UP000007437"/>
    </source>
</evidence>
<reference evidence="13 14" key="1">
    <citation type="journal article" date="2011" name="J. Bacteriol.">
        <title>Complete genome sequence of Burkholderia rhizoxinica, an endosymbiont of Rhizopus microsporus.</title>
        <authorList>
            <person name="Lackner G."/>
            <person name="Moebius N."/>
            <person name="Partida-Martinez L."/>
            <person name="Hertweck C."/>
        </authorList>
    </citation>
    <scope>NUCLEOTIDE SEQUENCE [LARGE SCALE GENOMIC DNA]</scope>
    <source>
        <strain evidence="14">DSM 19002 / CIP 109453 / HKI 454</strain>
    </source>
</reference>
<evidence type="ECO:0000256" key="1">
    <source>
        <dbReference type="ARBA" id="ARBA00001964"/>
    </source>
</evidence>
<name>E5AQU6_MYCRK</name>
<dbReference type="GO" id="GO:0006096">
    <property type="term" value="P:glycolytic process"/>
    <property type="evidence" value="ECO:0007669"/>
    <property type="project" value="UniProtKB-KW"/>
</dbReference>
<feature type="domain" description="Transketolase-like pyrimidine-binding" evidence="12">
    <location>
        <begin position="461"/>
        <end position="658"/>
    </location>
</feature>
<dbReference type="AlphaFoldDB" id="E5AQU6"/>
<dbReference type="Pfam" id="PF00676">
    <property type="entry name" value="E1_dh"/>
    <property type="match status" value="1"/>
</dbReference>
<dbReference type="Gene3D" id="3.40.50.970">
    <property type="match status" value="1"/>
</dbReference>
<comment type="similarity">
    <text evidence="3">Belongs to the alpha-ketoglutarate dehydrogenase family.</text>
</comment>
<dbReference type="GO" id="GO:0006099">
    <property type="term" value="P:tricarboxylic acid cycle"/>
    <property type="evidence" value="ECO:0007669"/>
    <property type="project" value="TreeGrafter"/>
</dbReference>
<dbReference type="PANTHER" id="PTHR23152">
    <property type="entry name" value="2-OXOGLUTARATE DEHYDROGENASE"/>
    <property type="match status" value="1"/>
</dbReference>
<dbReference type="HOGENOM" id="CLU_004709_1_0_4"/>
<dbReference type="EC" id="1.2.4.2" evidence="5"/>
<dbReference type="InterPro" id="IPR005475">
    <property type="entry name" value="Transketolase-like_Pyr-bd"/>
</dbReference>
<dbReference type="NCBIfam" id="NF006914">
    <property type="entry name" value="PRK09404.1"/>
    <property type="match status" value="1"/>
</dbReference>
<dbReference type="STRING" id="882378.RBRH_03624"/>
<dbReference type="Gene3D" id="3.40.50.12470">
    <property type="match status" value="1"/>
</dbReference>
<organism evidence="13 14">
    <name type="scientific">Mycetohabitans rhizoxinica (strain DSM 19002 / CIP 109453 / HKI 454)</name>
    <name type="common">Paraburkholderia rhizoxinica</name>
    <dbReference type="NCBI Taxonomy" id="882378"/>
    <lineage>
        <taxon>Bacteria</taxon>
        <taxon>Pseudomonadati</taxon>
        <taxon>Pseudomonadota</taxon>
        <taxon>Betaproteobacteria</taxon>
        <taxon>Burkholderiales</taxon>
        <taxon>Burkholderiaceae</taxon>
        <taxon>Mycetohabitans</taxon>
    </lineage>
</organism>
<evidence type="ECO:0000259" key="12">
    <source>
        <dbReference type="SMART" id="SM00861"/>
    </source>
</evidence>
<dbReference type="GO" id="GO:0045252">
    <property type="term" value="C:oxoglutarate dehydrogenase complex"/>
    <property type="evidence" value="ECO:0007669"/>
    <property type="project" value="TreeGrafter"/>
</dbReference>
<keyword evidence="7 13" id="KW-0560">Oxidoreductase</keyword>
<comment type="subunit">
    <text evidence="4">Homodimer. Part of the 2-oxoglutarate dehydrogenase (OGDH) complex composed of E1 (2-oxoglutarate dehydrogenase), E2 (dihydrolipoamide succinyltransferase) and E3 (dihydrolipoamide dehydrogenase); the complex contains multiple copies of the three enzymatic components (E1, E2 and E3).</text>
</comment>
<evidence type="ECO:0000256" key="2">
    <source>
        <dbReference type="ARBA" id="ARBA00003906"/>
    </source>
</evidence>
<evidence type="ECO:0000256" key="11">
    <source>
        <dbReference type="ARBA" id="ARBA00051911"/>
    </source>
</evidence>
<dbReference type="InterPro" id="IPR031717">
    <property type="entry name" value="ODO-1/KGD_C"/>
</dbReference>
<evidence type="ECO:0000256" key="8">
    <source>
        <dbReference type="ARBA" id="ARBA00023052"/>
    </source>
</evidence>
<dbReference type="CDD" id="cd02016">
    <property type="entry name" value="TPP_E1_OGDC_like"/>
    <property type="match status" value="1"/>
</dbReference>
<comment type="cofactor">
    <cofactor evidence="1">
        <name>thiamine diphosphate</name>
        <dbReference type="ChEBI" id="CHEBI:58937"/>
    </cofactor>
</comment>
<keyword evidence="9" id="KW-0324">Glycolysis</keyword>
<evidence type="ECO:0000313" key="13">
    <source>
        <dbReference type="EMBL" id="CBW74978.1"/>
    </source>
</evidence>
<evidence type="ECO:0000256" key="10">
    <source>
        <dbReference type="ARBA" id="ARBA00030680"/>
    </source>
</evidence>
<proteinExistence type="inferred from homology"/>